<proteinExistence type="predicted"/>
<reference evidence="2 3" key="1">
    <citation type="journal article" date="2007" name="Science">
        <title>The Fusarium graminearum genome reveals a link between localized polymorphism and pathogen specialization.</title>
        <authorList>
            <person name="Cuomo C.A."/>
            <person name="Gueldener U."/>
            <person name="Xu J.-R."/>
            <person name="Trail F."/>
            <person name="Turgeon B.G."/>
            <person name="Di Pietro A."/>
            <person name="Walton J.D."/>
            <person name="Ma L.-J."/>
            <person name="Baker S.E."/>
            <person name="Rep M."/>
            <person name="Adam G."/>
            <person name="Antoniw J."/>
            <person name="Baldwin T."/>
            <person name="Calvo S.E."/>
            <person name="Chang Y.-L."/>
            <person name="DeCaprio D."/>
            <person name="Gale L.R."/>
            <person name="Gnerre S."/>
            <person name="Goswami R.S."/>
            <person name="Hammond-Kosack K."/>
            <person name="Harris L.J."/>
            <person name="Hilburn K."/>
            <person name="Kennell J.C."/>
            <person name="Kroken S."/>
            <person name="Magnuson J.K."/>
            <person name="Mannhaupt G."/>
            <person name="Mauceli E.W."/>
            <person name="Mewes H.-W."/>
            <person name="Mitterbauer R."/>
            <person name="Muehlbauer G."/>
            <person name="Muensterkoetter M."/>
            <person name="Nelson D."/>
            <person name="O'Donnell K."/>
            <person name="Ouellet T."/>
            <person name="Qi W."/>
            <person name="Quesneville H."/>
            <person name="Roncero M.I.G."/>
            <person name="Seong K.-Y."/>
            <person name="Tetko I.V."/>
            <person name="Urban M."/>
            <person name="Waalwijk C."/>
            <person name="Ward T.J."/>
            <person name="Yao J."/>
            <person name="Birren B.W."/>
            <person name="Kistler H.C."/>
        </authorList>
    </citation>
    <scope>NUCLEOTIDE SEQUENCE [LARGE SCALE GENOMIC DNA]</scope>
    <source>
        <strain evidence="3">ATCC MYA-4620 / CBS 123657 / FGSC 9075 / NRRL 31084 / PH-1</strain>
        <strain evidence="2">PH-1 / ATCC MYA-4620 / FGSC 9075 / NRRL 31084</strain>
    </source>
</reference>
<name>A0A098DGD4_GIBZE</name>
<organism evidence="1 3">
    <name type="scientific">Gibberella zeae (strain ATCC MYA-4620 / CBS 123657 / FGSC 9075 / NRRL 31084 / PH-1)</name>
    <name type="common">Wheat head blight fungus</name>
    <name type="synonym">Fusarium graminearum</name>
    <dbReference type="NCBI Taxonomy" id="229533"/>
    <lineage>
        <taxon>Eukaryota</taxon>
        <taxon>Fungi</taxon>
        <taxon>Dikarya</taxon>
        <taxon>Ascomycota</taxon>
        <taxon>Pezizomycotina</taxon>
        <taxon>Sordariomycetes</taxon>
        <taxon>Hypocreomycetidae</taxon>
        <taxon>Hypocreales</taxon>
        <taxon>Nectriaceae</taxon>
        <taxon>Fusarium</taxon>
    </lineage>
</organism>
<accession>A0A0E0S0I6</accession>
<reference evidence="2" key="4">
    <citation type="submission" date="2017-01" db="UniProtKB">
        <authorList>
            <consortium name="EnsemblFungi"/>
        </authorList>
    </citation>
    <scope>IDENTIFICATION</scope>
    <source>
        <strain evidence="2">PH-1 / ATCC MYA-4620 / FGSC 9075 / NRRL 31084</strain>
    </source>
</reference>
<evidence type="ECO:0000313" key="3">
    <source>
        <dbReference type="Proteomes" id="UP000070720"/>
    </source>
</evidence>
<reference evidence="2 3" key="2">
    <citation type="journal article" date="2010" name="Nature">
        <title>Comparative genomics reveals mobile pathogenicity chromosomes in Fusarium.</title>
        <authorList>
            <person name="Ma L.J."/>
            <person name="van der Does H.C."/>
            <person name="Borkovich K.A."/>
            <person name="Coleman J.J."/>
            <person name="Daboussi M.J."/>
            <person name="Di Pietro A."/>
            <person name="Dufresne M."/>
            <person name="Freitag M."/>
            <person name="Grabherr M."/>
            <person name="Henrissat B."/>
            <person name="Houterman P.M."/>
            <person name="Kang S."/>
            <person name="Shim W.B."/>
            <person name="Woloshuk C."/>
            <person name="Xie X."/>
            <person name="Xu J.R."/>
            <person name="Antoniw J."/>
            <person name="Baker S.E."/>
            <person name="Bluhm B.H."/>
            <person name="Breakspear A."/>
            <person name="Brown D.W."/>
            <person name="Butchko R.A."/>
            <person name="Chapman S."/>
            <person name="Coulson R."/>
            <person name="Coutinho P.M."/>
            <person name="Danchin E.G."/>
            <person name="Diener A."/>
            <person name="Gale L.R."/>
            <person name="Gardiner D.M."/>
            <person name="Goff S."/>
            <person name="Hammond-Kosack K.E."/>
            <person name="Hilburn K."/>
            <person name="Hua-Van A."/>
            <person name="Jonkers W."/>
            <person name="Kazan K."/>
            <person name="Kodira C.D."/>
            <person name="Koehrsen M."/>
            <person name="Kumar L."/>
            <person name="Lee Y.H."/>
            <person name="Li L."/>
            <person name="Manners J.M."/>
            <person name="Miranda-Saavedra D."/>
            <person name="Mukherjee M."/>
            <person name="Park G."/>
            <person name="Park J."/>
            <person name="Park S.Y."/>
            <person name="Proctor R.H."/>
            <person name="Regev A."/>
            <person name="Ruiz-Roldan M.C."/>
            <person name="Sain D."/>
            <person name="Sakthikumar S."/>
            <person name="Sykes S."/>
            <person name="Schwartz D.C."/>
            <person name="Turgeon B.G."/>
            <person name="Wapinski I."/>
            <person name="Yoder O."/>
            <person name="Young S."/>
            <person name="Zeng Q."/>
            <person name="Zhou S."/>
            <person name="Galagan J."/>
            <person name="Cuomo C.A."/>
            <person name="Kistler H.C."/>
            <person name="Rep M."/>
        </authorList>
    </citation>
    <scope>GENOME REANNOTATION</scope>
    <source>
        <strain evidence="3">ATCC MYA-4620 / CBS 123657 / FGSC 9075 / NRRL 31084 / PH-1</strain>
        <strain evidence="2">PH-1 / ATCC MYA-4620 / FGSC 9075 / NRRL 31084</strain>
    </source>
</reference>
<evidence type="ECO:0000313" key="1">
    <source>
        <dbReference type="EMBL" id="CEF77011.1"/>
    </source>
</evidence>
<evidence type="ECO:0000313" key="2">
    <source>
        <dbReference type="EnsemblFungi" id="CEF77011"/>
    </source>
</evidence>
<sequence length="66" mass="7778">MGPKPIPGTKDERPRMDIPFLSHHIGDRFLVTRYWCAEELTYTHGRAHEIIKTTNPFLNLTNLHRH</sequence>
<dbReference type="VEuPathDB" id="FungiDB:FGRAMPH1_01G10417"/>
<dbReference type="EnsemblFungi" id="CEF77011">
    <property type="protein sequence ID" value="CEF77011"/>
    <property type="gene ID" value="FGRRES_15497"/>
</dbReference>
<reference evidence="1 3" key="3">
    <citation type="journal article" date="2015" name="BMC Genomics">
        <title>The completed genome sequence of the pathogenic ascomycete fungus Fusarium graminearum.</title>
        <authorList>
            <person name="King R."/>
            <person name="Urban M."/>
            <person name="Hammond-Kosack M.C."/>
            <person name="Hassani-Pak K."/>
            <person name="Hammond-Kosack K.E."/>
        </authorList>
    </citation>
    <scope>NUCLEOTIDE SEQUENCE [LARGE SCALE GENOMIC DNA]</scope>
    <source>
        <strain evidence="3">ATCC MYA-4620 / CBS 123657 / FGSC 9075 / NRRL 31084 / PH-1</strain>
        <strain evidence="1">PH-1</strain>
    </source>
</reference>
<dbReference type="EMBL" id="HG970333">
    <property type="protein sequence ID" value="CEF77011.1"/>
    <property type="molecule type" value="Genomic_DNA"/>
</dbReference>
<dbReference type="InParanoid" id="A0A098DGD4"/>
<keyword evidence="3" id="KW-1185">Reference proteome</keyword>
<gene>
    <name evidence="1" type="ORF">FGRAMPH1_01T10417</name>
</gene>
<protein>
    <submittedName>
        <fullName evidence="1">Chromosome 2, complete genome</fullName>
    </submittedName>
</protein>
<dbReference type="Proteomes" id="UP000070720">
    <property type="component" value="Chromosome 2"/>
</dbReference>
<accession>A0A098DGD4</accession>
<dbReference type="AlphaFoldDB" id="A0A098DGD4"/>